<dbReference type="Proteomes" id="UP001501288">
    <property type="component" value="Unassembled WGS sequence"/>
</dbReference>
<dbReference type="EMBL" id="BAAANV010000046">
    <property type="protein sequence ID" value="GAA1549198.1"/>
    <property type="molecule type" value="Genomic_DNA"/>
</dbReference>
<keyword evidence="2" id="KW-1185">Reference proteome</keyword>
<evidence type="ECO:0008006" key="3">
    <source>
        <dbReference type="Google" id="ProtNLM"/>
    </source>
</evidence>
<organism evidence="1 2">
    <name type="scientific">Dermacoccus barathri</name>
    <dbReference type="NCBI Taxonomy" id="322601"/>
    <lineage>
        <taxon>Bacteria</taxon>
        <taxon>Bacillati</taxon>
        <taxon>Actinomycetota</taxon>
        <taxon>Actinomycetes</taxon>
        <taxon>Micrococcales</taxon>
        <taxon>Dermacoccaceae</taxon>
        <taxon>Dermacoccus</taxon>
    </lineage>
</organism>
<accession>A0ABN2BXV0</accession>
<proteinExistence type="predicted"/>
<protein>
    <recommendedName>
        <fullName evidence="3">Secreted protein</fullName>
    </recommendedName>
</protein>
<gene>
    <name evidence="1" type="ORF">GCM10009762_22930</name>
</gene>
<comment type="caution">
    <text evidence="1">The sequence shown here is derived from an EMBL/GenBank/DDBJ whole genome shotgun (WGS) entry which is preliminary data.</text>
</comment>
<name>A0ABN2BXV0_9MICO</name>
<sequence length="103" mass="10845">MVPVASMTAVTGVVSVLPLVRDVACVPRVRIFPVAGRGGRDGVPAVGGRVCGVAVVVLMRVRVCHCCFPCPGPALRWWPAQEAGLISLSTTHLWLVIFMPPAS</sequence>
<reference evidence="1 2" key="1">
    <citation type="journal article" date="2019" name="Int. J. Syst. Evol. Microbiol.">
        <title>The Global Catalogue of Microorganisms (GCM) 10K type strain sequencing project: providing services to taxonomists for standard genome sequencing and annotation.</title>
        <authorList>
            <consortium name="The Broad Institute Genomics Platform"/>
            <consortium name="The Broad Institute Genome Sequencing Center for Infectious Disease"/>
            <person name="Wu L."/>
            <person name="Ma J."/>
        </authorList>
    </citation>
    <scope>NUCLEOTIDE SEQUENCE [LARGE SCALE GENOMIC DNA]</scope>
    <source>
        <strain evidence="1 2">JCM 14588</strain>
    </source>
</reference>
<evidence type="ECO:0000313" key="1">
    <source>
        <dbReference type="EMBL" id="GAA1549198.1"/>
    </source>
</evidence>
<evidence type="ECO:0000313" key="2">
    <source>
        <dbReference type="Proteomes" id="UP001501288"/>
    </source>
</evidence>